<feature type="domain" description="Histidine kinase" evidence="15">
    <location>
        <begin position="336"/>
        <end position="533"/>
    </location>
</feature>
<dbReference type="GO" id="GO:0000155">
    <property type="term" value="F:phosphorelay sensor kinase activity"/>
    <property type="evidence" value="ECO:0007669"/>
    <property type="project" value="InterPro"/>
</dbReference>
<gene>
    <name evidence="16" type="ORF">GV789_02015</name>
</gene>
<dbReference type="RefSeq" id="WP_163828273.1">
    <property type="nucleotide sequence ID" value="NZ_JAAGUZ010000004.1"/>
</dbReference>
<dbReference type="PROSITE" id="PS50109">
    <property type="entry name" value="HIS_KIN"/>
    <property type="match status" value="1"/>
</dbReference>
<dbReference type="InterPro" id="IPR016120">
    <property type="entry name" value="Sig_transdc_His_kin_SpoOB"/>
</dbReference>
<dbReference type="Pfam" id="PF17203">
    <property type="entry name" value="sCache_3_2"/>
    <property type="match status" value="1"/>
</dbReference>
<evidence type="ECO:0000256" key="3">
    <source>
        <dbReference type="ARBA" id="ARBA00012438"/>
    </source>
</evidence>
<evidence type="ECO:0000256" key="14">
    <source>
        <dbReference type="SAM" id="Phobius"/>
    </source>
</evidence>
<dbReference type="Gene3D" id="3.30.565.10">
    <property type="entry name" value="Histidine kinase-like ATPase, C-terminal domain"/>
    <property type="match status" value="1"/>
</dbReference>
<evidence type="ECO:0000256" key="9">
    <source>
        <dbReference type="ARBA" id="ARBA00022777"/>
    </source>
</evidence>
<keyword evidence="7 14" id="KW-0812">Transmembrane</keyword>
<dbReference type="InterPro" id="IPR003594">
    <property type="entry name" value="HATPase_dom"/>
</dbReference>
<dbReference type="SUPFAM" id="SSF55874">
    <property type="entry name" value="ATPase domain of HSP90 chaperone/DNA topoisomerase II/histidine kinase"/>
    <property type="match status" value="1"/>
</dbReference>
<keyword evidence="9" id="KW-0418">Kinase</keyword>
<evidence type="ECO:0000256" key="6">
    <source>
        <dbReference type="ARBA" id="ARBA00022679"/>
    </source>
</evidence>
<keyword evidence="11 14" id="KW-1133">Transmembrane helix</keyword>
<reference evidence="16 17" key="1">
    <citation type="submission" date="2020-01" db="EMBL/GenBank/DDBJ databases">
        <title>Genetics and antimicrobial susceptibilities of Nocardia species isolated from the soil; a comparison with species isolated from humans.</title>
        <authorList>
            <person name="Carrasco G."/>
            <person name="Monzon S."/>
            <person name="Sansegundo M."/>
            <person name="Garcia E."/>
            <person name="Garrido N."/>
            <person name="Medina M.J."/>
            <person name="Villalon P."/>
            <person name="Ramirez-Arocha A.C."/>
            <person name="Jimenez P."/>
            <person name="Cuesta I."/>
            <person name="Valdezate S."/>
        </authorList>
    </citation>
    <scope>NUCLEOTIDE SEQUENCE [LARGE SCALE GENOMIC DNA]</scope>
    <source>
        <strain evidence="16 17">CNM20110639</strain>
    </source>
</reference>
<sequence>MTARRKRASLARQLLVLQLLIIVGVLTGVVAVSLAQSAQAFQRNESRRVLAAAETLAANPTVRELIPAAQPRLRSALPVVAESVRSVSGASSVTLADADGTVLVATDPDLVGHPMPLGDSTVTTGRAWTGLVDTQQGPMVEAHVPVIGAEGAMVGVAVVGQAYPSRWQRLQQAVPNLLIYLGVASLVGAVGSLLLSSRIKRQTLGMEPREIVELAEHRDAMLHGLKEGVLALDLDNRVTVVSDSAWRLLDLPADSVGRHLDDLPIEPRLRTMLGEAHTRADQLVLVGDRILALNRMPILARGRPIGSVTTLRDRTELSSLEEELNASKTSSDALRLHIHEFNNQLHTISGLIQLGEYDEVVRFVEGLTAAQSRRESETIEHIADPGVAALLIAKTAVAEQLAVSIRVDPDSALGRIDEDLSRDVVTVVGNLVDNAVDAVSGEHDPQHRVVTVLIEESDEDILVRVSDRGPGVAATDVERVFEQGWSSKTTDGGSERGFGLALVRWTCRRHGGDAAARAGRDGAVFTARMRKDGNRR</sequence>
<dbReference type="PANTHER" id="PTHR45436:SF5">
    <property type="entry name" value="SENSOR HISTIDINE KINASE TRCS"/>
    <property type="match status" value="1"/>
</dbReference>
<dbReference type="InterPro" id="IPR036890">
    <property type="entry name" value="HATPase_C_sf"/>
</dbReference>
<comment type="caution">
    <text evidence="16">The sequence shown here is derived from an EMBL/GenBank/DDBJ whole genome shotgun (WGS) entry which is preliminary data.</text>
</comment>
<dbReference type="InterPro" id="IPR039506">
    <property type="entry name" value="SPOB_a"/>
</dbReference>
<dbReference type="SUPFAM" id="SSF55785">
    <property type="entry name" value="PYP-like sensor domain (PAS domain)"/>
    <property type="match status" value="1"/>
</dbReference>
<dbReference type="SUPFAM" id="SSF103190">
    <property type="entry name" value="Sensory domain-like"/>
    <property type="match status" value="1"/>
</dbReference>
<dbReference type="InterPro" id="IPR005467">
    <property type="entry name" value="His_kinase_dom"/>
</dbReference>
<comment type="subcellular location">
    <subcellularLocation>
        <location evidence="2">Cell membrane</location>
        <topology evidence="2">Multi-pass membrane protein</topology>
    </subcellularLocation>
</comment>
<keyword evidence="10" id="KW-0067">ATP-binding</keyword>
<dbReference type="Pfam" id="PF02518">
    <property type="entry name" value="HATPase_c"/>
    <property type="match status" value="1"/>
</dbReference>
<keyword evidence="13 14" id="KW-0472">Membrane</keyword>
<keyword evidence="12" id="KW-0902">Two-component regulatory system</keyword>
<evidence type="ECO:0000256" key="8">
    <source>
        <dbReference type="ARBA" id="ARBA00022741"/>
    </source>
</evidence>
<name>A0A6P1D1J0_9NOCA</name>
<dbReference type="EC" id="2.7.13.3" evidence="3"/>
<evidence type="ECO:0000256" key="7">
    <source>
        <dbReference type="ARBA" id="ARBA00022692"/>
    </source>
</evidence>
<evidence type="ECO:0000256" key="2">
    <source>
        <dbReference type="ARBA" id="ARBA00004651"/>
    </source>
</evidence>
<dbReference type="Pfam" id="PF14689">
    <property type="entry name" value="SPOB_a"/>
    <property type="match status" value="1"/>
</dbReference>
<dbReference type="AlphaFoldDB" id="A0A6P1D1J0"/>
<evidence type="ECO:0000256" key="10">
    <source>
        <dbReference type="ARBA" id="ARBA00022840"/>
    </source>
</evidence>
<keyword evidence="6" id="KW-0808">Transferase</keyword>
<evidence type="ECO:0000259" key="15">
    <source>
        <dbReference type="PROSITE" id="PS50109"/>
    </source>
</evidence>
<dbReference type="Gene3D" id="3.30.450.20">
    <property type="entry name" value="PAS domain"/>
    <property type="match status" value="2"/>
</dbReference>
<dbReference type="InterPro" id="IPR029151">
    <property type="entry name" value="Sensor-like_sf"/>
</dbReference>
<dbReference type="PRINTS" id="PR00344">
    <property type="entry name" value="BCTRLSENSOR"/>
</dbReference>
<dbReference type="InterPro" id="IPR050428">
    <property type="entry name" value="TCS_sensor_his_kinase"/>
</dbReference>
<evidence type="ECO:0000256" key="13">
    <source>
        <dbReference type="ARBA" id="ARBA00023136"/>
    </source>
</evidence>
<dbReference type="SMART" id="SM00387">
    <property type="entry name" value="HATPase_c"/>
    <property type="match status" value="1"/>
</dbReference>
<dbReference type="GO" id="GO:0005524">
    <property type="term" value="F:ATP binding"/>
    <property type="evidence" value="ECO:0007669"/>
    <property type="project" value="UniProtKB-KW"/>
</dbReference>
<evidence type="ECO:0000313" key="16">
    <source>
        <dbReference type="EMBL" id="NEW43241.1"/>
    </source>
</evidence>
<dbReference type="PANTHER" id="PTHR45436">
    <property type="entry name" value="SENSOR HISTIDINE KINASE YKOH"/>
    <property type="match status" value="1"/>
</dbReference>
<feature type="transmembrane region" description="Helical" evidence="14">
    <location>
        <begin position="177"/>
        <end position="196"/>
    </location>
</feature>
<keyword evidence="8" id="KW-0547">Nucleotide-binding</keyword>
<keyword evidence="5" id="KW-0597">Phosphoprotein</keyword>
<organism evidence="16 17">
    <name type="scientific">Nocardia cyriacigeorgica</name>
    <dbReference type="NCBI Taxonomy" id="135487"/>
    <lineage>
        <taxon>Bacteria</taxon>
        <taxon>Bacillati</taxon>
        <taxon>Actinomycetota</taxon>
        <taxon>Actinomycetes</taxon>
        <taxon>Mycobacteriales</taxon>
        <taxon>Nocardiaceae</taxon>
        <taxon>Nocardia</taxon>
    </lineage>
</organism>
<dbReference type="SUPFAM" id="SSF55890">
    <property type="entry name" value="Sporulation response regulatory protein Spo0B"/>
    <property type="match status" value="1"/>
</dbReference>
<dbReference type="InterPro" id="IPR033463">
    <property type="entry name" value="sCache_3"/>
</dbReference>
<keyword evidence="4" id="KW-1003">Cell membrane</keyword>
<comment type="catalytic activity">
    <reaction evidence="1">
        <text>ATP + protein L-histidine = ADP + protein N-phospho-L-histidine.</text>
        <dbReference type="EC" id="2.7.13.3"/>
    </reaction>
</comment>
<evidence type="ECO:0000256" key="1">
    <source>
        <dbReference type="ARBA" id="ARBA00000085"/>
    </source>
</evidence>
<dbReference type="Proteomes" id="UP000468928">
    <property type="component" value="Unassembled WGS sequence"/>
</dbReference>
<dbReference type="Gene3D" id="1.10.287.130">
    <property type="match status" value="1"/>
</dbReference>
<evidence type="ECO:0000256" key="4">
    <source>
        <dbReference type="ARBA" id="ARBA00022475"/>
    </source>
</evidence>
<protein>
    <recommendedName>
        <fullName evidence="3">histidine kinase</fullName>
        <ecNumber evidence="3">2.7.13.3</ecNumber>
    </recommendedName>
</protein>
<dbReference type="GO" id="GO:0005886">
    <property type="term" value="C:plasma membrane"/>
    <property type="evidence" value="ECO:0007669"/>
    <property type="project" value="UniProtKB-SubCell"/>
</dbReference>
<accession>A0A6P1D1J0</accession>
<dbReference type="InterPro" id="IPR004358">
    <property type="entry name" value="Sig_transdc_His_kin-like_C"/>
</dbReference>
<proteinExistence type="predicted"/>
<evidence type="ECO:0000256" key="11">
    <source>
        <dbReference type="ARBA" id="ARBA00022989"/>
    </source>
</evidence>
<evidence type="ECO:0000256" key="5">
    <source>
        <dbReference type="ARBA" id="ARBA00022553"/>
    </source>
</evidence>
<evidence type="ECO:0000313" key="17">
    <source>
        <dbReference type="Proteomes" id="UP000468928"/>
    </source>
</evidence>
<dbReference type="CDD" id="cd18773">
    <property type="entry name" value="PDC1_HK_sensor"/>
    <property type="match status" value="1"/>
</dbReference>
<evidence type="ECO:0000256" key="12">
    <source>
        <dbReference type="ARBA" id="ARBA00023012"/>
    </source>
</evidence>
<dbReference type="InterPro" id="IPR035965">
    <property type="entry name" value="PAS-like_dom_sf"/>
</dbReference>
<dbReference type="EMBL" id="JAAGUZ010000004">
    <property type="protein sequence ID" value="NEW43241.1"/>
    <property type="molecule type" value="Genomic_DNA"/>
</dbReference>